<gene>
    <name evidence="5" type="primary">spoVG</name>
    <name evidence="5" type="ORF">SV7mr_02360</name>
</gene>
<dbReference type="Proteomes" id="UP000315003">
    <property type="component" value="Chromosome"/>
</dbReference>
<evidence type="ECO:0000256" key="3">
    <source>
        <dbReference type="ARBA" id="ARBA00023306"/>
    </source>
</evidence>
<evidence type="ECO:0000256" key="1">
    <source>
        <dbReference type="ARBA" id="ARBA00022618"/>
    </source>
</evidence>
<accession>A0A517SNQ9</accession>
<feature type="compositionally biased region" description="Low complexity" evidence="4">
    <location>
        <begin position="199"/>
        <end position="213"/>
    </location>
</feature>
<keyword evidence="3" id="KW-0131">Cell cycle</keyword>
<dbReference type="GO" id="GO:0000917">
    <property type="term" value="P:division septum assembly"/>
    <property type="evidence" value="ECO:0007669"/>
    <property type="project" value="UniProtKB-KW"/>
</dbReference>
<evidence type="ECO:0000313" key="6">
    <source>
        <dbReference type="Proteomes" id="UP000315003"/>
    </source>
</evidence>
<feature type="compositionally biased region" description="Acidic residues" evidence="4">
    <location>
        <begin position="135"/>
        <end position="147"/>
    </location>
</feature>
<proteinExistence type="predicted"/>
<dbReference type="Gene3D" id="3.30.1120.40">
    <property type="entry name" value="Stage V sporulation protein G"/>
    <property type="match status" value="1"/>
</dbReference>
<dbReference type="InterPro" id="IPR036751">
    <property type="entry name" value="SpoVG_sf"/>
</dbReference>
<organism evidence="5 6">
    <name type="scientific">Stieleria bergensis</name>
    <dbReference type="NCBI Taxonomy" id="2528025"/>
    <lineage>
        <taxon>Bacteria</taxon>
        <taxon>Pseudomonadati</taxon>
        <taxon>Planctomycetota</taxon>
        <taxon>Planctomycetia</taxon>
        <taxon>Pirellulales</taxon>
        <taxon>Pirellulaceae</taxon>
        <taxon>Stieleria</taxon>
    </lineage>
</organism>
<dbReference type="RefSeq" id="WP_419187948.1">
    <property type="nucleotide sequence ID" value="NZ_CP036272.1"/>
</dbReference>
<evidence type="ECO:0000256" key="2">
    <source>
        <dbReference type="ARBA" id="ARBA00023210"/>
    </source>
</evidence>
<protein>
    <submittedName>
        <fullName evidence="5">Septation protein SpoVG</fullName>
    </submittedName>
</protein>
<dbReference type="SUPFAM" id="SSF160537">
    <property type="entry name" value="SpoVG-like"/>
    <property type="match status" value="1"/>
</dbReference>
<dbReference type="PANTHER" id="PTHR38429:SF1">
    <property type="entry name" value="SEPTATION PROTEIN SPOVG-RELATED"/>
    <property type="match status" value="1"/>
</dbReference>
<evidence type="ECO:0000256" key="4">
    <source>
        <dbReference type="SAM" id="MobiDB-lite"/>
    </source>
</evidence>
<sequence>MEITEIRIKLMESSEDRLRAFCSITIDGCFVVRDLKIIDGSNGPFVAMPSRKLTGHCGRCHHKNHLKASYCNHCGNRLHFDEDGALDSPQKLYADVAHPINSECRERIQSAVIREFDHELDQAKQPGYRSRYDDDFADAGDGTEDAVIDSAHQGPPPPKMDSIRSRSQSNSSAANSSGVKSTAAKASDKQADAERPAQESESTESSSDSSADDGGFGAGIFE</sequence>
<keyword evidence="6" id="KW-1185">Reference proteome</keyword>
<dbReference type="GO" id="GO:0030435">
    <property type="term" value="P:sporulation resulting in formation of a cellular spore"/>
    <property type="evidence" value="ECO:0007669"/>
    <property type="project" value="InterPro"/>
</dbReference>
<dbReference type="InterPro" id="IPR007170">
    <property type="entry name" value="SpoVG"/>
</dbReference>
<feature type="region of interest" description="Disordered" evidence="4">
    <location>
        <begin position="124"/>
        <end position="222"/>
    </location>
</feature>
<keyword evidence="1" id="KW-0132">Cell division</keyword>
<feature type="compositionally biased region" description="Basic and acidic residues" evidence="4">
    <location>
        <begin position="186"/>
        <end position="198"/>
    </location>
</feature>
<dbReference type="PANTHER" id="PTHR38429">
    <property type="entry name" value="SEPTATION PROTEIN SPOVG-RELATED"/>
    <property type="match status" value="1"/>
</dbReference>
<evidence type="ECO:0000313" key="5">
    <source>
        <dbReference type="EMBL" id="QDT57751.1"/>
    </source>
</evidence>
<keyword evidence="2" id="KW-0717">Septation</keyword>
<name>A0A517SNQ9_9BACT</name>
<feature type="compositionally biased region" description="Low complexity" evidence="4">
    <location>
        <begin position="165"/>
        <end position="177"/>
    </location>
</feature>
<reference evidence="5 6" key="1">
    <citation type="submission" date="2019-02" db="EMBL/GenBank/DDBJ databases">
        <title>Deep-cultivation of Planctomycetes and their phenomic and genomic characterization uncovers novel biology.</title>
        <authorList>
            <person name="Wiegand S."/>
            <person name="Jogler M."/>
            <person name="Boedeker C."/>
            <person name="Pinto D."/>
            <person name="Vollmers J."/>
            <person name="Rivas-Marin E."/>
            <person name="Kohn T."/>
            <person name="Peeters S.H."/>
            <person name="Heuer A."/>
            <person name="Rast P."/>
            <person name="Oberbeckmann S."/>
            <person name="Bunk B."/>
            <person name="Jeske O."/>
            <person name="Meyerdierks A."/>
            <person name="Storesund J.E."/>
            <person name="Kallscheuer N."/>
            <person name="Luecker S."/>
            <person name="Lage O.M."/>
            <person name="Pohl T."/>
            <person name="Merkel B.J."/>
            <person name="Hornburger P."/>
            <person name="Mueller R.-W."/>
            <person name="Bruemmer F."/>
            <person name="Labrenz M."/>
            <person name="Spormann A.M."/>
            <person name="Op den Camp H."/>
            <person name="Overmann J."/>
            <person name="Amann R."/>
            <person name="Jetten M.S.M."/>
            <person name="Mascher T."/>
            <person name="Medema M.H."/>
            <person name="Devos D.P."/>
            <person name="Kaster A.-K."/>
            <person name="Ovreas L."/>
            <person name="Rohde M."/>
            <person name="Galperin M.Y."/>
            <person name="Jogler C."/>
        </authorList>
    </citation>
    <scope>NUCLEOTIDE SEQUENCE [LARGE SCALE GENOMIC DNA]</scope>
    <source>
        <strain evidence="5 6">SV_7m_r</strain>
    </source>
</reference>
<dbReference type="EMBL" id="CP036272">
    <property type="protein sequence ID" value="QDT57751.1"/>
    <property type="molecule type" value="Genomic_DNA"/>
</dbReference>
<dbReference type="AlphaFoldDB" id="A0A517SNQ9"/>
<dbReference type="Pfam" id="PF04026">
    <property type="entry name" value="SpoVG"/>
    <property type="match status" value="1"/>
</dbReference>